<feature type="non-terminal residue" evidence="1">
    <location>
        <position position="1"/>
    </location>
</feature>
<name>A0A0F9ABW1_9ZZZZ</name>
<accession>A0A0F9ABW1</accession>
<protein>
    <submittedName>
        <fullName evidence="1">Uncharacterized protein</fullName>
    </submittedName>
</protein>
<proteinExistence type="predicted"/>
<organism evidence="1">
    <name type="scientific">marine sediment metagenome</name>
    <dbReference type="NCBI Taxonomy" id="412755"/>
    <lineage>
        <taxon>unclassified sequences</taxon>
        <taxon>metagenomes</taxon>
        <taxon>ecological metagenomes</taxon>
    </lineage>
</organism>
<reference evidence="1" key="1">
    <citation type="journal article" date="2015" name="Nature">
        <title>Complex archaea that bridge the gap between prokaryotes and eukaryotes.</title>
        <authorList>
            <person name="Spang A."/>
            <person name="Saw J.H."/>
            <person name="Jorgensen S.L."/>
            <person name="Zaremba-Niedzwiedzka K."/>
            <person name="Martijn J."/>
            <person name="Lind A.E."/>
            <person name="van Eijk R."/>
            <person name="Schleper C."/>
            <person name="Guy L."/>
            <person name="Ettema T.J."/>
        </authorList>
    </citation>
    <scope>NUCLEOTIDE SEQUENCE</scope>
</reference>
<sequence>FVDADNRKDAWEKVRIVSEHLDKIDAEGDSAVEGPILVPSDEALPK</sequence>
<comment type="caution">
    <text evidence="1">The sequence shown here is derived from an EMBL/GenBank/DDBJ whole genome shotgun (WGS) entry which is preliminary data.</text>
</comment>
<dbReference type="AlphaFoldDB" id="A0A0F9ABW1"/>
<dbReference type="EMBL" id="LAZR01043450">
    <property type="protein sequence ID" value="KKL07044.1"/>
    <property type="molecule type" value="Genomic_DNA"/>
</dbReference>
<evidence type="ECO:0000313" key="1">
    <source>
        <dbReference type="EMBL" id="KKL07044.1"/>
    </source>
</evidence>
<gene>
    <name evidence="1" type="ORF">LCGC14_2589910</name>
</gene>